<dbReference type="PANTHER" id="PTHR38764">
    <property type="entry name" value="ACYL CARRIER PROTEIN PHOSPHODIESTERASE"/>
    <property type="match status" value="1"/>
</dbReference>
<dbReference type="PANTHER" id="PTHR38764:SF1">
    <property type="entry name" value="ACYL CARRIER PROTEIN PHOSPHODIESTERASE"/>
    <property type="match status" value="1"/>
</dbReference>
<name>A0A7D3XU26_9BACT</name>
<evidence type="ECO:0000256" key="1">
    <source>
        <dbReference type="ARBA" id="ARBA00022516"/>
    </source>
</evidence>
<reference evidence="4 5" key="1">
    <citation type="submission" date="2019-07" db="EMBL/GenBank/DDBJ databases">
        <title>Thalassofilum flectens gen. nov., sp. nov., a novel moderate thermophilic anaerobe from a shallow sea hot spring in Kunashir Island (Russia), representing a new family in the order Bacteroidales, and proposal of Thalassofilacea fam. nov.</title>
        <authorList>
            <person name="Kochetkova T.V."/>
            <person name="Podosokorskaya O.A."/>
            <person name="Novikov A."/>
            <person name="Elcheninov A.G."/>
            <person name="Toshchakov S.V."/>
            <person name="Kublanov I.V."/>
        </authorList>
    </citation>
    <scope>NUCLEOTIDE SEQUENCE [LARGE SCALE GENOMIC DNA]</scope>
    <source>
        <strain evidence="4 5">38-H</strain>
    </source>
</reference>
<evidence type="ECO:0000313" key="5">
    <source>
        <dbReference type="Proteomes" id="UP000500961"/>
    </source>
</evidence>
<dbReference type="AlphaFoldDB" id="A0A7D3XU26"/>
<keyword evidence="1" id="KW-0444">Lipid biosynthesis</keyword>
<proteinExistence type="predicted"/>
<dbReference type="KEGG" id="ttz:FHG85_03105"/>
<dbReference type="GO" id="GO:0008770">
    <property type="term" value="F:[acyl-carrier-protein] phosphodiesterase activity"/>
    <property type="evidence" value="ECO:0007669"/>
    <property type="project" value="InterPro"/>
</dbReference>
<dbReference type="Proteomes" id="UP000500961">
    <property type="component" value="Chromosome"/>
</dbReference>
<sequence length="208" mass="24516">MNFLAHLYLSGEDIEIRLGNFIGDYVKGKTIFSYPKTIQKGINLHRAIDFHTDKHSSWKICRELLKESYGRWAGVVTDVMFDYILAKEWENYSNRPLKGFTRTFYFQMLQRYHLLPPRVRGFLPFMIHSNRLYSYRSDSGIIKALNIMSNHTSLQGDPEQALNVVKDNYELLREKLNKLLSDLTIMVEREFQIQPSMRHIATYRSVKG</sequence>
<dbReference type="EMBL" id="CP041345">
    <property type="protein sequence ID" value="QKG79291.1"/>
    <property type="molecule type" value="Genomic_DNA"/>
</dbReference>
<evidence type="ECO:0000313" key="4">
    <source>
        <dbReference type="EMBL" id="QKG79291.1"/>
    </source>
</evidence>
<evidence type="ECO:0000256" key="2">
    <source>
        <dbReference type="ARBA" id="ARBA00022801"/>
    </source>
</evidence>
<evidence type="ECO:0000256" key="3">
    <source>
        <dbReference type="ARBA" id="ARBA00023098"/>
    </source>
</evidence>
<organism evidence="4 5">
    <name type="scientific">Tenuifilum thalassicum</name>
    <dbReference type="NCBI Taxonomy" id="2590900"/>
    <lineage>
        <taxon>Bacteria</taxon>
        <taxon>Pseudomonadati</taxon>
        <taxon>Bacteroidota</taxon>
        <taxon>Bacteroidia</taxon>
        <taxon>Bacteroidales</taxon>
        <taxon>Tenuifilaceae</taxon>
        <taxon>Tenuifilum</taxon>
    </lineage>
</organism>
<protein>
    <submittedName>
        <fullName evidence="4">DUF479 domain-containing protein</fullName>
    </submittedName>
</protein>
<accession>A0A7D3XU26</accession>
<keyword evidence="3" id="KW-0443">Lipid metabolism</keyword>
<dbReference type="Pfam" id="PF04336">
    <property type="entry name" value="ACP_PD"/>
    <property type="match status" value="1"/>
</dbReference>
<dbReference type="InterPro" id="IPR007431">
    <property type="entry name" value="ACP_PD"/>
</dbReference>
<dbReference type="GO" id="GO:0006633">
    <property type="term" value="P:fatty acid biosynthetic process"/>
    <property type="evidence" value="ECO:0007669"/>
    <property type="project" value="InterPro"/>
</dbReference>
<gene>
    <name evidence="4" type="ORF">FHG85_03105</name>
</gene>
<keyword evidence="2" id="KW-0378">Hydrolase</keyword>
<keyword evidence="5" id="KW-1185">Reference proteome</keyword>
<dbReference type="RefSeq" id="WP_173072907.1">
    <property type="nucleotide sequence ID" value="NZ_CP041345.1"/>
</dbReference>